<evidence type="ECO:0000259" key="1">
    <source>
        <dbReference type="Pfam" id="PF09407"/>
    </source>
</evidence>
<sequence length="268" mass="30094">MVSIASWIYKPLRGNYTFTHDEVAQAFPGMSVWSIALVLSREVSKGRVVSPLLGFYVIVPDEYVLRAAVPQSFYLDDMMFHLGRKYYVALLSAVSYHGASHQIPLRFSVMIEPPAMRRDKKGEKYLTHFFCKSHISETYVERRQTRTGYINVSCPELTAVDLLTYQAKTGSVSRAATVLSELVEKLNFGRLGAAFVKELPVTSLQRLGYILAEVLEEGETAESVYGLLKCSGHVIQYVPLKAGKSSEGGERNAKWRIIVNETIEIDEL</sequence>
<dbReference type="AlphaFoldDB" id="W2CRY1"/>
<accession>W2CRY1</accession>
<proteinExistence type="predicted"/>
<comment type="caution">
    <text evidence="2">The sequence shown here is derived from an EMBL/GenBank/DDBJ whole genome shotgun (WGS) entry which is preliminary data.</text>
</comment>
<dbReference type="InterPro" id="IPR018547">
    <property type="entry name" value="AbiEi_C"/>
</dbReference>
<name>W2CRY1_9BACT</name>
<dbReference type="PATRIC" id="fig|1411022.3.peg.417"/>
<evidence type="ECO:0000313" key="3">
    <source>
        <dbReference type="Proteomes" id="UP000034982"/>
    </source>
</evidence>
<feature type="domain" description="AbiEi antitoxin C-terminal" evidence="1">
    <location>
        <begin position="69"/>
        <end position="212"/>
    </location>
</feature>
<dbReference type="Proteomes" id="UP000034982">
    <property type="component" value="Unassembled WGS sequence"/>
</dbReference>
<reference evidence="2 3" key="1">
    <citation type="submission" date="2013-11" db="EMBL/GenBank/DDBJ databases">
        <title>Single cell genomics of uncultured Tannerella BU063 (oral taxon 286).</title>
        <authorList>
            <person name="Beall C.J."/>
            <person name="Campbell A.G."/>
            <person name="Griffen A.L."/>
            <person name="Podar M."/>
            <person name="Leys E.J."/>
        </authorList>
    </citation>
    <scope>NUCLEOTIDE SEQUENCE [LARGE SCALE GENOMIC DNA]</scope>
    <source>
        <strain evidence="2">Cell 1/3</strain>
    </source>
</reference>
<dbReference type="Pfam" id="PF09407">
    <property type="entry name" value="AbiEi_1"/>
    <property type="match status" value="1"/>
</dbReference>
<gene>
    <name evidence="2" type="ORF">T230_05440</name>
</gene>
<organism evidence="2 3">
    <name type="scientific">Tannerella sp. oral taxon BU063 isolate Cell 1/3</name>
    <dbReference type="NCBI Taxonomy" id="1411022"/>
    <lineage>
        <taxon>Bacteria</taxon>
        <taxon>Pseudomonadati</taxon>
        <taxon>Bacteroidota</taxon>
        <taxon>Bacteroidia</taxon>
        <taxon>Bacteroidales</taxon>
        <taxon>Tannerellaceae</taxon>
        <taxon>Tannerella</taxon>
    </lineage>
</organism>
<protein>
    <recommendedName>
        <fullName evidence="1">AbiEi antitoxin C-terminal domain-containing protein</fullName>
    </recommendedName>
</protein>
<dbReference type="EMBL" id="AYYE01000862">
    <property type="protein sequence ID" value="ETK09162.1"/>
    <property type="molecule type" value="Genomic_DNA"/>
</dbReference>
<evidence type="ECO:0000313" key="2">
    <source>
        <dbReference type="EMBL" id="ETK09162.1"/>
    </source>
</evidence>